<evidence type="ECO:0000313" key="3">
    <source>
        <dbReference type="Proteomes" id="UP000467841"/>
    </source>
</evidence>
<dbReference type="InterPro" id="IPR036480">
    <property type="entry name" value="CarbP_synth_ssu_N_sf"/>
</dbReference>
<protein>
    <recommendedName>
        <fullName evidence="1">Carbamoyl-phosphate synthase small subunit N-terminal domain-containing protein</fullName>
    </recommendedName>
</protein>
<sequence length="175" mass="19240">MAATTTIGFVSPTGLTIRRGGHRVLFIRCSASPLTSSTALVEKPWTSYNARLVLEDGSIWPAKSFGAPRTRVVELVFNTFLTGYQEILAATNSGDGESIRETKRRRRRRVSFFVTAADDVSTSFLFFFDFETETIFSGSESESAEEVAGALTISYCLRSVSFTAVESCSTSWRGN</sequence>
<dbReference type="EMBL" id="CACVBM020001229">
    <property type="protein sequence ID" value="CAA7040570.1"/>
    <property type="molecule type" value="Genomic_DNA"/>
</dbReference>
<keyword evidence="3" id="KW-1185">Reference proteome</keyword>
<evidence type="ECO:0000259" key="1">
    <source>
        <dbReference type="SMART" id="SM01097"/>
    </source>
</evidence>
<dbReference type="SUPFAM" id="SSF52021">
    <property type="entry name" value="Carbamoyl phosphate synthetase, small subunit N-terminal domain"/>
    <property type="match status" value="1"/>
</dbReference>
<proteinExistence type="predicted"/>
<accession>A0A6D2JG77</accession>
<evidence type="ECO:0000313" key="2">
    <source>
        <dbReference type="EMBL" id="CAA7040570.1"/>
    </source>
</evidence>
<dbReference type="SMART" id="SM01097">
    <property type="entry name" value="CPSase_sm_chain"/>
    <property type="match status" value="1"/>
</dbReference>
<name>A0A6D2JG77_9BRAS</name>
<dbReference type="AlphaFoldDB" id="A0A6D2JG77"/>
<dbReference type="Gene3D" id="3.50.30.20">
    <property type="entry name" value="Carbamoyl-phosphate synthase small subunit, N-terminal domain"/>
    <property type="match status" value="1"/>
</dbReference>
<dbReference type="InterPro" id="IPR002474">
    <property type="entry name" value="CarbamoylP_synth_ssu_N"/>
</dbReference>
<dbReference type="Proteomes" id="UP000467841">
    <property type="component" value="Unassembled WGS sequence"/>
</dbReference>
<dbReference type="Pfam" id="PF00988">
    <property type="entry name" value="CPSase_sm_chain"/>
    <property type="match status" value="1"/>
</dbReference>
<dbReference type="OrthoDB" id="1932157at2759"/>
<comment type="caution">
    <text evidence="2">The sequence shown here is derived from an EMBL/GenBank/DDBJ whole genome shotgun (WGS) entry which is preliminary data.</text>
</comment>
<organism evidence="2 3">
    <name type="scientific">Microthlaspi erraticum</name>
    <dbReference type="NCBI Taxonomy" id="1685480"/>
    <lineage>
        <taxon>Eukaryota</taxon>
        <taxon>Viridiplantae</taxon>
        <taxon>Streptophyta</taxon>
        <taxon>Embryophyta</taxon>
        <taxon>Tracheophyta</taxon>
        <taxon>Spermatophyta</taxon>
        <taxon>Magnoliopsida</taxon>
        <taxon>eudicotyledons</taxon>
        <taxon>Gunneridae</taxon>
        <taxon>Pentapetalae</taxon>
        <taxon>rosids</taxon>
        <taxon>malvids</taxon>
        <taxon>Brassicales</taxon>
        <taxon>Brassicaceae</taxon>
        <taxon>Coluteocarpeae</taxon>
        <taxon>Microthlaspi</taxon>
    </lineage>
</organism>
<feature type="domain" description="Carbamoyl-phosphate synthase small subunit N-terminal" evidence="1">
    <location>
        <begin position="48"/>
        <end position="171"/>
    </location>
</feature>
<gene>
    <name evidence="2" type="ORF">MERR_LOCUS27805</name>
</gene>
<reference evidence="2" key="1">
    <citation type="submission" date="2020-01" db="EMBL/GenBank/DDBJ databases">
        <authorList>
            <person name="Mishra B."/>
        </authorList>
    </citation>
    <scope>NUCLEOTIDE SEQUENCE [LARGE SCALE GENOMIC DNA]</scope>
</reference>